<feature type="region of interest" description="Disordered" evidence="1">
    <location>
        <begin position="1"/>
        <end position="81"/>
    </location>
</feature>
<proteinExistence type="predicted"/>
<feature type="compositionally biased region" description="Polar residues" evidence="1">
    <location>
        <begin position="33"/>
        <end position="45"/>
    </location>
</feature>
<accession>A0A8J8P300</accession>
<protein>
    <submittedName>
        <fullName evidence="2">Uncharacterized protein</fullName>
    </submittedName>
</protein>
<dbReference type="EMBL" id="RRYP01002521">
    <property type="protein sequence ID" value="TNV84686.1"/>
    <property type="molecule type" value="Genomic_DNA"/>
</dbReference>
<evidence type="ECO:0000313" key="2">
    <source>
        <dbReference type="EMBL" id="TNV84686.1"/>
    </source>
</evidence>
<feature type="compositionally biased region" description="Basic residues" evidence="1">
    <location>
        <begin position="48"/>
        <end position="68"/>
    </location>
</feature>
<evidence type="ECO:0000256" key="1">
    <source>
        <dbReference type="SAM" id="MobiDB-lite"/>
    </source>
</evidence>
<dbReference type="Proteomes" id="UP000785679">
    <property type="component" value="Unassembled WGS sequence"/>
</dbReference>
<keyword evidence="3" id="KW-1185">Reference proteome</keyword>
<gene>
    <name evidence="2" type="ORF">FGO68_gene2298</name>
</gene>
<feature type="compositionally biased region" description="Polar residues" evidence="1">
    <location>
        <begin position="129"/>
        <end position="148"/>
    </location>
</feature>
<sequence length="214" mass="24610">MSSALQGNKSGGSFLGGSIEIDSQHEQGRNHEFNQTIRDSPVSDSKLQRTRSISKQKIKQKQSKKSLTRKGGATSRAAEKEREKIQALLRSNYYYNNFSMQQSGYEQLSLKLQEAQQNGSRDLRRTVKTFNSNTRSGAIRSNSNTSGGANEENRVADLKMRMEVMKMQMRFPLSDIQKEGEQYYQEVRQRFGQQQSYEKMISMQINMSKHNIFE</sequence>
<feature type="region of interest" description="Disordered" evidence="1">
    <location>
        <begin position="129"/>
        <end position="153"/>
    </location>
</feature>
<evidence type="ECO:0000313" key="3">
    <source>
        <dbReference type="Proteomes" id="UP000785679"/>
    </source>
</evidence>
<name>A0A8J8P300_HALGN</name>
<dbReference type="AlphaFoldDB" id="A0A8J8P300"/>
<reference evidence="2" key="1">
    <citation type="submission" date="2019-06" db="EMBL/GenBank/DDBJ databases">
        <authorList>
            <person name="Zheng W."/>
        </authorList>
    </citation>
    <scope>NUCLEOTIDE SEQUENCE</scope>
    <source>
        <strain evidence="2">QDHG01</strain>
    </source>
</reference>
<organism evidence="2 3">
    <name type="scientific">Halteria grandinella</name>
    <dbReference type="NCBI Taxonomy" id="5974"/>
    <lineage>
        <taxon>Eukaryota</taxon>
        <taxon>Sar</taxon>
        <taxon>Alveolata</taxon>
        <taxon>Ciliophora</taxon>
        <taxon>Intramacronucleata</taxon>
        <taxon>Spirotrichea</taxon>
        <taxon>Stichotrichia</taxon>
        <taxon>Sporadotrichida</taxon>
        <taxon>Halteriidae</taxon>
        <taxon>Halteria</taxon>
    </lineage>
</organism>
<comment type="caution">
    <text evidence="2">The sequence shown here is derived from an EMBL/GenBank/DDBJ whole genome shotgun (WGS) entry which is preliminary data.</text>
</comment>
<feature type="compositionally biased region" description="Basic and acidic residues" evidence="1">
    <location>
        <begin position="22"/>
        <end position="32"/>
    </location>
</feature>